<dbReference type="Proteomes" id="UP000196320">
    <property type="component" value="Unassembled WGS sequence"/>
</dbReference>
<dbReference type="AlphaFoldDB" id="A0A1R4KSC4"/>
<reference evidence="1 2" key="1">
    <citation type="submission" date="2017-02" db="EMBL/GenBank/DDBJ databases">
        <authorList>
            <person name="Peterson S.W."/>
        </authorList>
    </citation>
    <scope>NUCLEOTIDE SEQUENCE [LARGE SCALE GENOMIC DNA]</scope>
    <source>
        <strain evidence="1 2">B Mb 05.01</strain>
    </source>
</reference>
<proteinExistence type="predicted"/>
<protein>
    <submittedName>
        <fullName evidence="1">Uncharacterized protein</fullName>
    </submittedName>
</protein>
<dbReference type="EMBL" id="FUKO01000048">
    <property type="protein sequence ID" value="SJN47037.1"/>
    <property type="molecule type" value="Genomic_DNA"/>
</dbReference>
<dbReference type="RefSeq" id="WP_087133132.1">
    <property type="nucleotide sequence ID" value="NZ_FUKO01000048.1"/>
</dbReference>
<organism evidence="1 2">
    <name type="scientific">Microbacterium esteraromaticum</name>
    <dbReference type="NCBI Taxonomy" id="57043"/>
    <lineage>
        <taxon>Bacteria</taxon>
        <taxon>Bacillati</taxon>
        <taxon>Actinomycetota</taxon>
        <taxon>Actinomycetes</taxon>
        <taxon>Micrococcales</taxon>
        <taxon>Microbacteriaceae</taxon>
        <taxon>Microbacterium</taxon>
    </lineage>
</organism>
<sequence>MWLHSTPVLLGTVTLDAAGDTVVTIPADAVFGDHKIVVQALDGSLIGWDTIKIDTASQVGPDGEWLATVILAGTGKRRRADANRLSSELSSWRG</sequence>
<accession>A0A1R4KSC4</accession>
<keyword evidence="2" id="KW-1185">Reference proteome</keyword>
<evidence type="ECO:0000313" key="1">
    <source>
        <dbReference type="EMBL" id="SJN47037.1"/>
    </source>
</evidence>
<evidence type="ECO:0000313" key="2">
    <source>
        <dbReference type="Proteomes" id="UP000196320"/>
    </source>
</evidence>
<gene>
    <name evidence="1" type="ORF">FM104_15595</name>
</gene>
<dbReference type="OrthoDB" id="5380360at2"/>
<name>A0A1R4KSC4_9MICO</name>